<name>A0A4U1G861_9SPHI</name>
<reference evidence="1 2" key="1">
    <citation type="submission" date="2019-04" db="EMBL/GenBank/DDBJ databases">
        <title>Pedobacter sp. RP-1-16 sp. nov., isolated from Arctic soil.</title>
        <authorList>
            <person name="Dahal R.H."/>
            <person name="Kim D.-U."/>
        </authorList>
    </citation>
    <scope>NUCLEOTIDE SEQUENCE [LARGE SCALE GENOMIC DNA]</scope>
    <source>
        <strain evidence="1 2">RP-1-16</strain>
    </source>
</reference>
<evidence type="ECO:0000313" key="2">
    <source>
        <dbReference type="Proteomes" id="UP000309594"/>
    </source>
</evidence>
<organism evidence="1 2">
    <name type="scientific">Pedobacter hiemivivus</name>
    <dbReference type="NCBI Taxonomy" id="2530454"/>
    <lineage>
        <taxon>Bacteria</taxon>
        <taxon>Pseudomonadati</taxon>
        <taxon>Bacteroidota</taxon>
        <taxon>Sphingobacteriia</taxon>
        <taxon>Sphingobacteriales</taxon>
        <taxon>Sphingobacteriaceae</taxon>
        <taxon>Pedobacter</taxon>
    </lineage>
</organism>
<comment type="caution">
    <text evidence="1">The sequence shown here is derived from an EMBL/GenBank/DDBJ whole genome shotgun (WGS) entry which is preliminary data.</text>
</comment>
<evidence type="ECO:0000313" key="1">
    <source>
        <dbReference type="EMBL" id="TKC59039.1"/>
    </source>
</evidence>
<proteinExistence type="predicted"/>
<accession>A0A4U1G861</accession>
<dbReference type="EMBL" id="SWDX01000006">
    <property type="protein sequence ID" value="TKC59039.1"/>
    <property type="molecule type" value="Genomic_DNA"/>
</dbReference>
<dbReference type="AlphaFoldDB" id="A0A4U1G861"/>
<gene>
    <name evidence="1" type="ORF">FBD94_15980</name>
</gene>
<protein>
    <submittedName>
        <fullName evidence="1">Uncharacterized protein</fullName>
    </submittedName>
</protein>
<dbReference type="Proteomes" id="UP000309594">
    <property type="component" value="Unassembled WGS sequence"/>
</dbReference>
<dbReference type="RefSeq" id="WP_136880933.1">
    <property type="nucleotide sequence ID" value="NZ_SWDX01000006.1"/>
</dbReference>
<sequence length="101" mass="11916">MEENAQNKEFLPKKYKIQECIENLKRSEYKIILKAIPGIIGKGLTTFYNYRDICINDKEDIPFKIARKLEILFGLESGGLETKKTKGKHYLEIVEEHRKRQ</sequence>